<reference evidence="4 5" key="1">
    <citation type="journal article" date="2013" name="Genome Announc.">
        <title>Genome sequence of 'Candidatus Methanomassiliicoccus intestinalis' Issoire-Mx1, a third thermoplasmatales-related methanogenic archaeon from human feces.</title>
        <authorList>
            <person name="Borrel G."/>
            <person name="Harris H.M."/>
            <person name="Parisot N."/>
            <person name="Gaci N."/>
            <person name="Tottey W."/>
            <person name="Mihajlovski A."/>
            <person name="Deane J."/>
            <person name="Gribaldo S."/>
            <person name="Bardot O."/>
            <person name="Peyretaillade E."/>
            <person name="Peyret P."/>
            <person name="O'Toole P.W."/>
            <person name="Brugere J.F."/>
        </authorList>
    </citation>
    <scope>NUCLEOTIDE SEQUENCE [LARGE SCALE GENOMIC DNA]</scope>
    <source>
        <strain evidence="4 5">Issoire-Mx1</strain>
    </source>
</reference>
<keyword evidence="1" id="KW-0285">Flavoprotein</keyword>
<dbReference type="STRING" id="1295009.MMINT_17540"/>
<feature type="domain" description="FAD/NAD(P)-binding" evidence="3">
    <location>
        <begin position="6"/>
        <end position="281"/>
    </location>
</feature>
<gene>
    <name evidence="4" type="ORF">MMINT_17540</name>
</gene>
<sequence>MDFTSDVTIIGSGPAGLQAAIHASRRKANVILIGKLTESALWKADIENYFGIQSATGEDLLNISLEQAKSFGTVFLEEEVTSLEKKDTGFVVNTDNGKSILSKSVVLAVGVSRKKLGVPGEKEFFGKGVSYCASCDAGFYKNKIVGVVGDGSEAGESAVLLSKYASNVYWISSGRSVSQYMLDKVNQASINLIDADVIEIIGENRVAGVKLDNGAGINMDGVFIALGAKGSMELALDLDIMPDIDGRIPVDADCKTSLDGVYACGDVTGKPYQVARAVGQGCIAGDNAAKFAMR</sequence>
<evidence type="ECO:0000313" key="5">
    <source>
        <dbReference type="Proteomes" id="UP000014070"/>
    </source>
</evidence>
<dbReference type="InterPro" id="IPR036188">
    <property type="entry name" value="FAD/NAD-bd_sf"/>
</dbReference>
<dbReference type="Proteomes" id="UP000014070">
    <property type="component" value="Chromosome"/>
</dbReference>
<protein>
    <submittedName>
        <fullName evidence="4">Thioredoxin reductase</fullName>
    </submittedName>
</protein>
<dbReference type="Pfam" id="PF07992">
    <property type="entry name" value="Pyr_redox_2"/>
    <property type="match status" value="1"/>
</dbReference>
<dbReference type="RefSeq" id="WP_020449568.1">
    <property type="nucleotide sequence ID" value="NC_021353.1"/>
</dbReference>
<dbReference type="KEGG" id="mer:MMINT_17540"/>
<accession>R9TC60</accession>
<dbReference type="Gene3D" id="3.50.50.60">
    <property type="entry name" value="FAD/NAD(P)-binding domain"/>
    <property type="match status" value="2"/>
</dbReference>
<dbReference type="PANTHER" id="PTHR48105">
    <property type="entry name" value="THIOREDOXIN REDUCTASE 1-RELATED-RELATED"/>
    <property type="match status" value="1"/>
</dbReference>
<evidence type="ECO:0000259" key="3">
    <source>
        <dbReference type="Pfam" id="PF07992"/>
    </source>
</evidence>
<dbReference type="PRINTS" id="PR00368">
    <property type="entry name" value="FADPNR"/>
</dbReference>
<dbReference type="EMBL" id="CP005934">
    <property type="protein sequence ID" value="AGN27043.1"/>
    <property type="molecule type" value="Genomic_DNA"/>
</dbReference>
<dbReference type="InterPro" id="IPR023753">
    <property type="entry name" value="FAD/NAD-binding_dom"/>
</dbReference>
<dbReference type="OrthoDB" id="27340at2157"/>
<keyword evidence="2" id="KW-0560">Oxidoreductase</keyword>
<name>R9TC60_METII</name>
<dbReference type="GeneID" id="41324112"/>
<dbReference type="SUPFAM" id="SSF51905">
    <property type="entry name" value="FAD/NAD(P)-binding domain"/>
    <property type="match status" value="1"/>
</dbReference>
<dbReference type="AlphaFoldDB" id="R9TC60"/>
<evidence type="ECO:0000256" key="1">
    <source>
        <dbReference type="ARBA" id="ARBA00022630"/>
    </source>
</evidence>
<dbReference type="HOGENOM" id="CLU_031864_5_3_2"/>
<evidence type="ECO:0000256" key="2">
    <source>
        <dbReference type="ARBA" id="ARBA00023002"/>
    </source>
</evidence>
<organism evidence="4 5">
    <name type="scientific">Methanomassiliicoccus intestinalis (strain Issoire-Mx1)</name>
    <dbReference type="NCBI Taxonomy" id="1295009"/>
    <lineage>
        <taxon>Archaea</taxon>
        <taxon>Methanobacteriati</taxon>
        <taxon>Thermoplasmatota</taxon>
        <taxon>Thermoplasmata</taxon>
        <taxon>Methanomassiliicoccales</taxon>
        <taxon>Methanomassiliicoccaceae</taxon>
        <taxon>Methanomassiliicoccus</taxon>
    </lineage>
</organism>
<dbReference type="InterPro" id="IPR050097">
    <property type="entry name" value="Ferredoxin-NADP_redctase_2"/>
</dbReference>
<dbReference type="PRINTS" id="PR00469">
    <property type="entry name" value="PNDRDTASEII"/>
</dbReference>
<dbReference type="InParanoid" id="R9TC60"/>
<evidence type="ECO:0000313" key="4">
    <source>
        <dbReference type="EMBL" id="AGN27043.1"/>
    </source>
</evidence>
<dbReference type="FunCoup" id="R9TC60">
    <property type="interactions" value="118"/>
</dbReference>
<proteinExistence type="predicted"/>
<keyword evidence="5" id="KW-1185">Reference proteome</keyword>
<dbReference type="GO" id="GO:0016491">
    <property type="term" value="F:oxidoreductase activity"/>
    <property type="evidence" value="ECO:0007669"/>
    <property type="project" value="UniProtKB-KW"/>
</dbReference>